<evidence type="ECO:0000313" key="4">
    <source>
        <dbReference type="Proteomes" id="UP001515500"/>
    </source>
</evidence>
<dbReference type="InterPro" id="IPR011990">
    <property type="entry name" value="TPR-like_helical_dom_sf"/>
</dbReference>
<feature type="repeat" description="PPR" evidence="3">
    <location>
        <begin position="167"/>
        <end position="201"/>
    </location>
</feature>
<gene>
    <name evidence="5" type="primary">LOC120278038</name>
</gene>
<name>A0AB40CLB8_DIOCR</name>
<dbReference type="InterPro" id="IPR002885">
    <property type="entry name" value="PPR_rpt"/>
</dbReference>
<sequence length="388" mass="43509">MAVVLLRRMFSSSTTSPSPNPEKPQRLKALINRMFKIRDPDALVSAFNSASSAHARFRASHNIYSSAIHRLSAVDRPDCVRAILEHQKQFPDLRREGFALRLLSLYGAAKLPDDAIATFRQLPSLDCPRSIKSFNALLSACLESKAFNLIPDLFKQIPSEDPSITPSLCSYNILIHALCEKPDLDAAFKILDLMESNGISPDLVSFNTLLNAYYTNGLIDNAEKVWVLMHEKKIEPDTKSFNAKLRWLVSQERVLEASELVDELRKNGPKPDAFSFDALIRGFCNDGKLEEAKGLFMELTESDYAPVHTTFEILIPKLCDNGEIDLAFKICCDSLSNKRFIDANTLQNLVDKLVERSRMEEAKKLVELGRLNGCSRKNLRIPESCASG</sequence>
<feature type="repeat" description="PPR" evidence="3">
    <location>
        <begin position="202"/>
        <end position="236"/>
    </location>
</feature>
<keyword evidence="4" id="KW-1185">Reference proteome</keyword>
<evidence type="ECO:0000256" key="1">
    <source>
        <dbReference type="ARBA" id="ARBA00007626"/>
    </source>
</evidence>
<dbReference type="GO" id="GO:0010019">
    <property type="term" value="P:chloroplast-nucleus signaling pathway"/>
    <property type="evidence" value="ECO:0007669"/>
    <property type="project" value="TreeGrafter"/>
</dbReference>
<dbReference type="GO" id="GO:0009507">
    <property type="term" value="C:chloroplast"/>
    <property type="evidence" value="ECO:0007669"/>
    <property type="project" value="TreeGrafter"/>
</dbReference>
<evidence type="ECO:0000256" key="2">
    <source>
        <dbReference type="ARBA" id="ARBA00022737"/>
    </source>
</evidence>
<proteinExistence type="inferred from homology"/>
<accession>A0AB40CLB8</accession>
<dbReference type="GO" id="GO:0031930">
    <property type="term" value="P:mitochondria-nucleus signaling pathway"/>
    <property type="evidence" value="ECO:0007669"/>
    <property type="project" value="TreeGrafter"/>
</dbReference>
<keyword evidence="2" id="KW-0677">Repeat</keyword>
<dbReference type="Gene3D" id="1.25.40.10">
    <property type="entry name" value="Tetratricopeptide repeat domain"/>
    <property type="match status" value="2"/>
</dbReference>
<protein>
    <submittedName>
        <fullName evidence="5">Pentatricopeptide repeat-containing protein At1g55890, mitochondrial-like</fullName>
    </submittedName>
</protein>
<evidence type="ECO:0000313" key="5">
    <source>
        <dbReference type="RefSeq" id="XP_039140865.1"/>
    </source>
</evidence>
<evidence type="ECO:0000256" key="3">
    <source>
        <dbReference type="PROSITE-ProRule" id="PRU00708"/>
    </source>
</evidence>
<dbReference type="AlphaFoldDB" id="A0AB40CLB8"/>
<dbReference type="PANTHER" id="PTHR47936">
    <property type="entry name" value="PPR_LONG DOMAIN-CONTAINING PROTEIN"/>
    <property type="match status" value="1"/>
</dbReference>
<dbReference type="GeneID" id="120278038"/>
<dbReference type="NCBIfam" id="TIGR00756">
    <property type="entry name" value="PPR"/>
    <property type="match status" value="3"/>
</dbReference>
<dbReference type="RefSeq" id="XP_039140865.1">
    <property type="nucleotide sequence ID" value="XM_039284931.1"/>
</dbReference>
<dbReference type="PROSITE" id="PS51375">
    <property type="entry name" value="PPR"/>
    <property type="match status" value="4"/>
</dbReference>
<feature type="repeat" description="PPR" evidence="3">
    <location>
        <begin position="272"/>
        <end position="306"/>
    </location>
</feature>
<organism evidence="4 5">
    <name type="scientific">Dioscorea cayennensis subsp. rotundata</name>
    <name type="common">White Guinea yam</name>
    <name type="synonym">Dioscorea rotundata</name>
    <dbReference type="NCBI Taxonomy" id="55577"/>
    <lineage>
        <taxon>Eukaryota</taxon>
        <taxon>Viridiplantae</taxon>
        <taxon>Streptophyta</taxon>
        <taxon>Embryophyta</taxon>
        <taxon>Tracheophyta</taxon>
        <taxon>Spermatophyta</taxon>
        <taxon>Magnoliopsida</taxon>
        <taxon>Liliopsida</taxon>
        <taxon>Dioscoreales</taxon>
        <taxon>Dioscoreaceae</taxon>
        <taxon>Dioscorea</taxon>
    </lineage>
</organism>
<reference evidence="5" key="1">
    <citation type="submission" date="2025-08" db="UniProtKB">
        <authorList>
            <consortium name="RefSeq"/>
        </authorList>
    </citation>
    <scope>IDENTIFICATION</scope>
</reference>
<feature type="repeat" description="PPR" evidence="3">
    <location>
        <begin position="237"/>
        <end position="271"/>
    </location>
</feature>
<comment type="similarity">
    <text evidence="1">Belongs to the PPR family. P subfamily.</text>
</comment>
<dbReference type="PANTHER" id="PTHR47936:SF5">
    <property type="entry name" value="PENTACOTRIPEPTIDE-REPEAT REGION OF PRORP DOMAIN-CONTAINING PROTEIN"/>
    <property type="match status" value="1"/>
</dbReference>
<dbReference type="Pfam" id="PF13041">
    <property type="entry name" value="PPR_2"/>
    <property type="match status" value="2"/>
</dbReference>
<dbReference type="Proteomes" id="UP001515500">
    <property type="component" value="Chromosome 15"/>
</dbReference>